<dbReference type="Pfam" id="PF00001">
    <property type="entry name" value="7tm_1"/>
    <property type="match status" value="1"/>
</dbReference>
<dbReference type="PRINTS" id="PR00237">
    <property type="entry name" value="GPCRRHODOPSN"/>
</dbReference>
<dbReference type="SUPFAM" id="SSF81321">
    <property type="entry name" value="Family A G protein-coupled receptor-like"/>
    <property type="match status" value="1"/>
</dbReference>
<evidence type="ECO:0000256" key="5">
    <source>
        <dbReference type="ARBA" id="ARBA00023040"/>
    </source>
</evidence>
<keyword evidence="9" id="KW-0807">Transducer</keyword>
<evidence type="ECO:0000256" key="1">
    <source>
        <dbReference type="ARBA" id="ARBA00004651"/>
    </source>
</evidence>
<keyword evidence="7" id="KW-0675">Receptor</keyword>
<dbReference type="GO" id="GO:0005886">
    <property type="term" value="C:plasma membrane"/>
    <property type="evidence" value="ECO:0007669"/>
    <property type="project" value="UniProtKB-SubCell"/>
</dbReference>
<name>A0AAN8JPU9_PATCE</name>
<proteinExistence type="predicted"/>
<dbReference type="Gene3D" id="1.20.1070.10">
    <property type="entry name" value="Rhodopsin 7-helix transmembrane proteins"/>
    <property type="match status" value="1"/>
</dbReference>
<keyword evidence="6 10" id="KW-0472">Membrane</keyword>
<gene>
    <name evidence="12" type="ORF">SNE40_012610</name>
</gene>
<reference evidence="12 13" key="1">
    <citation type="submission" date="2024-01" db="EMBL/GenBank/DDBJ databases">
        <title>The genome of the rayed Mediterranean limpet Patella caerulea (Linnaeus, 1758).</title>
        <authorList>
            <person name="Anh-Thu Weber A."/>
            <person name="Halstead-Nussloch G."/>
        </authorList>
    </citation>
    <scope>NUCLEOTIDE SEQUENCE [LARGE SCALE GENOMIC DNA]</scope>
    <source>
        <strain evidence="12">AATW-2023a</strain>
        <tissue evidence="12">Whole specimen</tissue>
    </source>
</reference>
<evidence type="ECO:0000256" key="8">
    <source>
        <dbReference type="ARBA" id="ARBA00023180"/>
    </source>
</evidence>
<feature type="transmembrane region" description="Helical" evidence="10">
    <location>
        <begin position="259"/>
        <end position="280"/>
    </location>
</feature>
<keyword evidence="5" id="KW-0297">G-protein coupled receptor</keyword>
<evidence type="ECO:0000256" key="6">
    <source>
        <dbReference type="ARBA" id="ARBA00023136"/>
    </source>
</evidence>
<keyword evidence="2" id="KW-1003">Cell membrane</keyword>
<dbReference type="PROSITE" id="PS50262">
    <property type="entry name" value="G_PROTEIN_RECEP_F1_2"/>
    <property type="match status" value="1"/>
</dbReference>
<protein>
    <recommendedName>
        <fullName evidence="11">G-protein coupled receptors family 1 profile domain-containing protein</fullName>
    </recommendedName>
</protein>
<dbReference type="SMART" id="SM01381">
    <property type="entry name" value="7TM_GPCR_Srsx"/>
    <property type="match status" value="1"/>
</dbReference>
<sequence length="327" mass="36054">MASINYTTCIINNSTPSVISVAIYATVGSLGSVFIIISNLLILVSVIRFSHLRLTSNILIANLAVADLLVGVVLIPVNVASILDPMFTETKYGCTVKVFNWIFILGSAILGLFIISIDRLTAITAPLTYKTTNTRPIAVTACLITWLFWLLTSTLSFFVFNIWDCSKLCTVANVIEKAAFQFIAFTLGIPFLFSCVSFLIILRKLSRFDKSNVTRGNKDMKRRTTLMAMVFGLFVLFLIPLIISAVYASSVNVISNRILIEWLILLGGMNSAVNGFIYGVKRPEFRKAYLAIIFCKTGNRVQPVQTTMHVSTVSRRSDQLATTGTSA</sequence>
<dbReference type="CDD" id="cd00637">
    <property type="entry name" value="7tm_classA_rhodopsin-like"/>
    <property type="match status" value="1"/>
</dbReference>
<feature type="domain" description="G-protein coupled receptors family 1 profile" evidence="11">
    <location>
        <begin position="38"/>
        <end position="278"/>
    </location>
</feature>
<keyword evidence="4 10" id="KW-1133">Transmembrane helix</keyword>
<dbReference type="PANTHER" id="PTHR24246:SF27">
    <property type="entry name" value="ADENOSINE RECEPTOR, ISOFORM A"/>
    <property type="match status" value="1"/>
</dbReference>
<feature type="transmembrane region" description="Helical" evidence="10">
    <location>
        <begin position="21"/>
        <end position="47"/>
    </location>
</feature>
<comment type="caution">
    <text evidence="12">The sequence shown here is derived from an EMBL/GenBank/DDBJ whole genome shotgun (WGS) entry which is preliminary data.</text>
</comment>
<evidence type="ECO:0000256" key="4">
    <source>
        <dbReference type="ARBA" id="ARBA00022989"/>
    </source>
</evidence>
<feature type="transmembrane region" description="Helical" evidence="10">
    <location>
        <begin position="180"/>
        <end position="202"/>
    </location>
</feature>
<accession>A0AAN8JPU9</accession>
<organism evidence="12 13">
    <name type="scientific">Patella caerulea</name>
    <name type="common">Rayed Mediterranean limpet</name>
    <dbReference type="NCBI Taxonomy" id="87958"/>
    <lineage>
        <taxon>Eukaryota</taxon>
        <taxon>Metazoa</taxon>
        <taxon>Spiralia</taxon>
        <taxon>Lophotrochozoa</taxon>
        <taxon>Mollusca</taxon>
        <taxon>Gastropoda</taxon>
        <taxon>Patellogastropoda</taxon>
        <taxon>Patelloidea</taxon>
        <taxon>Patellidae</taxon>
        <taxon>Patella</taxon>
    </lineage>
</organism>
<dbReference type="AlphaFoldDB" id="A0AAN8JPU9"/>
<feature type="transmembrane region" description="Helical" evidence="10">
    <location>
        <begin position="137"/>
        <end position="160"/>
    </location>
</feature>
<feature type="transmembrane region" description="Helical" evidence="10">
    <location>
        <begin position="59"/>
        <end position="78"/>
    </location>
</feature>
<evidence type="ECO:0000256" key="7">
    <source>
        <dbReference type="ARBA" id="ARBA00023170"/>
    </source>
</evidence>
<keyword evidence="3 10" id="KW-0812">Transmembrane</keyword>
<evidence type="ECO:0000313" key="13">
    <source>
        <dbReference type="Proteomes" id="UP001347796"/>
    </source>
</evidence>
<comment type="subcellular location">
    <subcellularLocation>
        <location evidence="1">Cell membrane</location>
        <topology evidence="1">Multi-pass membrane protein</topology>
    </subcellularLocation>
</comment>
<evidence type="ECO:0000256" key="10">
    <source>
        <dbReference type="SAM" id="Phobius"/>
    </source>
</evidence>
<keyword evidence="8" id="KW-0325">Glycoprotein</keyword>
<evidence type="ECO:0000256" key="2">
    <source>
        <dbReference type="ARBA" id="ARBA00022475"/>
    </source>
</evidence>
<dbReference type="Proteomes" id="UP001347796">
    <property type="component" value="Unassembled WGS sequence"/>
</dbReference>
<dbReference type="InterPro" id="IPR017452">
    <property type="entry name" value="GPCR_Rhodpsn_7TM"/>
</dbReference>
<evidence type="ECO:0000313" key="12">
    <source>
        <dbReference type="EMBL" id="KAK6180460.1"/>
    </source>
</evidence>
<evidence type="ECO:0000259" key="11">
    <source>
        <dbReference type="PROSITE" id="PS50262"/>
    </source>
</evidence>
<dbReference type="InterPro" id="IPR000276">
    <property type="entry name" value="GPCR_Rhodpsn"/>
</dbReference>
<feature type="transmembrane region" description="Helical" evidence="10">
    <location>
        <begin position="223"/>
        <end position="247"/>
    </location>
</feature>
<dbReference type="PANTHER" id="PTHR24246">
    <property type="entry name" value="OLFACTORY RECEPTOR AND ADENOSINE RECEPTOR"/>
    <property type="match status" value="1"/>
</dbReference>
<dbReference type="GO" id="GO:0004930">
    <property type="term" value="F:G protein-coupled receptor activity"/>
    <property type="evidence" value="ECO:0007669"/>
    <property type="project" value="UniProtKB-KW"/>
</dbReference>
<keyword evidence="13" id="KW-1185">Reference proteome</keyword>
<evidence type="ECO:0000256" key="3">
    <source>
        <dbReference type="ARBA" id="ARBA00022692"/>
    </source>
</evidence>
<dbReference type="EMBL" id="JAZGQO010000008">
    <property type="protein sequence ID" value="KAK6180460.1"/>
    <property type="molecule type" value="Genomic_DNA"/>
</dbReference>
<evidence type="ECO:0000256" key="9">
    <source>
        <dbReference type="ARBA" id="ARBA00023224"/>
    </source>
</evidence>
<feature type="transmembrane region" description="Helical" evidence="10">
    <location>
        <begin position="98"/>
        <end position="117"/>
    </location>
</feature>